<dbReference type="PaxDb" id="610130-Closa_0985"/>
<dbReference type="AlphaFoldDB" id="D9R6U7"/>
<dbReference type="STRING" id="610130.Closa_0985"/>
<evidence type="ECO:0000313" key="1">
    <source>
        <dbReference type="EMBL" id="ADL03603.1"/>
    </source>
</evidence>
<dbReference type="Proteomes" id="UP000001662">
    <property type="component" value="Chromosome"/>
</dbReference>
<name>D9R6U7_LACSW</name>
<organism evidence="1 2">
    <name type="scientific">Lacrimispora saccharolytica (strain ATCC 35040 / DSM 2544 / NRCC 2533 / WM1)</name>
    <name type="common">Clostridium saccharolyticum</name>
    <dbReference type="NCBI Taxonomy" id="610130"/>
    <lineage>
        <taxon>Bacteria</taxon>
        <taxon>Bacillati</taxon>
        <taxon>Bacillota</taxon>
        <taxon>Clostridia</taxon>
        <taxon>Lachnospirales</taxon>
        <taxon>Lachnospiraceae</taxon>
        <taxon>Lacrimispora</taxon>
    </lineage>
</organism>
<dbReference type="EMBL" id="CP002109">
    <property type="protein sequence ID" value="ADL03603.1"/>
    <property type="molecule type" value="Genomic_DNA"/>
</dbReference>
<proteinExistence type="predicted"/>
<gene>
    <name evidence="1" type="ordered locus">Closa_0985</name>
</gene>
<protein>
    <submittedName>
        <fullName evidence="1">Uncharacterized protein</fullName>
    </submittedName>
</protein>
<keyword evidence="2" id="KW-1185">Reference proteome</keyword>
<dbReference type="KEGG" id="csh:Closa_0985"/>
<accession>D9R6U7</accession>
<dbReference type="HOGENOM" id="CLU_3214736_0_0_9"/>
<reference evidence="1" key="1">
    <citation type="submission" date="2010-07" db="EMBL/GenBank/DDBJ databases">
        <title>Complete sequence of Clostridium saccharolyticum WM1.</title>
        <authorList>
            <consortium name="US DOE Joint Genome Institute"/>
            <person name="Lucas S."/>
            <person name="Copeland A."/>
            <person name="Lapidus A."/>
            <person name="Cheng J.-F."/>
            <person name="Bruce D."/>
            <person name="Goodwin L."/>
            <person name="Pitluck S."/>
            <person name="Chertkov O."/>
            <person name="Detter J.C."/>
            <person name="Han C."/>
            <person name="Tapia R."/>
            <person name="Land M."/>
            <person name="Hauser L."/>
            <person name="Chang Y.-J."/>
            <person name="Jeffries C."/>
            <person name="Kyrpides N."/>
            <person name="Ivanova N."/>
            <person name="Mikhailova N."/>
            <person name="Mouttaki H."/>
            <person name="Lin L."/>
            <person name="Zhou J."/>
            <person name="Hemme C.L."/>
            <person name="Woyke T."/>
        </authorList>
    </citation>
    <scope>NUCLEOTIDE SEQUENCE [LARGE SCALE GENOMIC DNA]</scope>
    <source>
        <strain evidence="1">WM1</strain>
    </source>
</reference>
<sequence length="44" mass="5465">MKYFPIMRSRNSLKILIRKALPPIMYWRMDRKEEIVIKMSRNIP</sequence>
<evidence type="ECO:0000313" key="2">
    <source>
        <dbReference type="Proteomes" id="UP000001662"/>
    </source>
</evidence>